<dbReference type="RefSeq" id="WP_006038257.1">
    <property type="nucleotide sequence ID" value="NZ_AEDD01000005.1"/>
</dbReference>
<dbReference type="EMBL" id="AEDD01000005">
    <property type="protein sequence ID" value="EFM11008.1"/>
    <property type="molecule type" value="Genomic_DNA"/>
</dbReference>
<keyword evidence="5" id="KW-0805">Transcription regulation</keyword>
<dbReference type="PROSITE" id="PS50035">
    <property type="entry name" value="PLD"/>
    <property type="match status" value="1"/>
</dbReference>
<dbReference type="InterPro" id="IPR001789">
    <property type="entry name" value="Sig_transdc_resp-reg_receiver"/>
</dbReference>
<dbReference type="FunFam" id="1.10.10.10:FF:000089">
    <property type="entry name" value="Alkaline phosphatase synthesis response regulator"/>
    <property type="match status" value="1"/>
</dbReference>
<dbReference type="InterPro" id="IPR001867">
    <property type="entry name" value="OmpR/PhoB-type_DNA-bd"/>
</dbReference>
<dbReference type="SUPFAM" id="SSF52172">
    <property type="entry name" value="CheY-like"/>
    <property type="match status" value="1"/>
</dbReference>
<evidence type="ECO:0000256" key="9">
    <source>
        <dbReference type="PROSITE-ProRule" id="PRU00169"/>
    </source>
</evidence>
<keyword evidence="6 10" id="KW-0238">DNA-binding</keyword>
<dbReference type="SUPFAM" id="SSF46894">
    <property type="entry name" value="C-terminal effector domain of the bipartite response regulators"/>
    <property type="match status" value="1"/>
</dbReference>
<feature type="domain" description="PLD phosphodiesterase" evidence="11">
    <location>
        <begin position="1"/>
        <end position="26"/>
    </location>
</feature>
<dbReference type="CDD" id="cd00383">
    <property type="entry name" value="trans_reg_C"/>
    <property type="match status" value="1"/>
</dbReference>
<proteinExistence type="predicted"/>
<evidence type="ECO:0000256" key="10">
    <source>
        <dbReference type="PROSITE-ProRule" id="PRU01091"/>
    </source>
</evidence>
<dbReference type="InterPro" id="IPR001736">
    <property type="entry name" value="PLipase_D/transphosphatidylase"/>
</dbReference>
<feature type="DNA-binding region" description="OmpR/PhoB-type" evidence="10">
    <location>
        <begin position="152"/>
        <end position="251"/>
    </location>
</feature>
<dbReference type="GO" id="GO:0006355">
    <property type="term" value="P:regulation of DNA-templated transcription"/>
    <property type="evidence" value="ECO:0007669"/>
    <property type="project" value="InterPro"/>
</dbReference>
<dbReference type="InterPro" id="IPR036388">
    <property type="entry name" value="WH-like_DNA-bd_sf"/>
</dbReference>
<dbReference type="Pfam" id="PF00486">
    <property type="entry name" value="Trans_reg_C"/>
    <property type="match status" value="1"/>
</dbReference>
<evidence type="ECO:0000313" key="14">
    <source>
        <dbReference type="EMBL" id="EFM11008.1"/>
    </source>
</evidence>
<evidence type="ECO:0000259" key="11">
    <source>
        <dbReference type="PROSITE" id="PS50035"/>
    </source>
</evidence>
<dbReference type="GO" id="GO:0000976">
    <property type="term" value="F:transcription cis-regulatory region binding"/>
    <property type="evidence" value="ECO:0007669"/>
    <property type="project" value="TreeGrafter"/>
</dbReference>
<dbReference type="STRING" id="717606.PaecuDRAFT_2261"/>
<accession>E0I9C4</accession>
<name>E0I9C4_9BACL</name>
<comment type="subcellular location">
    <subcellularLocation>
        <location evidence="1">Cytoplasm</location>
    </subcellularLocation>
</comment>
<evidence type="ECO:0000256" key="2">
    <source>
        <dbReference type="ARBA" id="ARBA00022490"/>
    </source>
</evidence>
<feature type="domain" description="Response regulatory" evidence="12">
    <location>
        <begin position="4"/>
        <end position="117"/>
    </location>
</feature>
<dbReference type="Gene3D" id="1.10.10.10">
    <property type="entry name" value="Winged helix-like DNA-binding domain superfamily/Winged helix DNA-binding domain"/>
    <property type="match status" value="1"/>
</dbReference>
<dbReference type="Gene3D" id="3.40.50.2300">
    <property type="match status" value="1"/>
</dbReference>
<reference evidence="14 15" key="1">
    <citation type="submission" date="2010-07" db="EMBL/GenBank/DDBJ databases">
        <title>The draft genome of Paenibacillus curdlanolyticus YK9.</title>
        <authorList>
            <consortium name="US DOE Joint Genome Institute (JGI-PGF)"/>
            <person name="Lucas S."/>
            <person name="Copeland A."/>
            <person name="Lapidus A."/>
            <person name="Cheng J.-F."/>
            <person name="Bruce D."/>
            <person name="Goodwin L."/>
            <person name="Pitluck S."/>
            <person name="Land M.L."/>
            <person name="Hauser L."/>
            <person name="Chang Y.-J."/>
            <person name="Jeffries C."/>
            <person name="Anderson I.J."/>
            <person name="Johnson E."/>
            <person name="Loganathan U."/>
            <person name="Mulhopadhyay B."/>
            <person name="Kyrpides N."/>
            <person name="Woyke T.J."/>
        </authorList>
    </citation>
    <scope>NUCLEOTIDE SEQUENCE [LARGE SCALE GENOMIC DNA]</scope>
    <source>
        <strain evidence="14 15">YK9</strain>
    </source>
</reference>
<dbReference type="OrthoDB" id="9790442at2"/>
<evidence type="ECO:0000256" key="5">
    <source>
        <dbReference type="ARBA" id="ARBA00023015"/>
    </source>
</evidence>
<dbReference type="InterPro" id="IPR016032">
    <property type="entry name" value="Sig_transdc_resp-reg_C-effctor"/>
</dbReference>
<dbReference type="GO" id="GO:0006793">
    <property type="term" value="P:phosphorus metabolic process"/>
    <property type="evidence" value="ECO:0007669"/>
    <property type="project" value="UniProtKB-ARBA"/>
</dbReference>
<evidence type="ECO:0000256" key="8">
    <source>
        <dbReference type="ARBA" id="ARBA00035291"/>
    </source>
</evidence>
<sequence>MHGKILVVDDEQPIADILKFNLEKEGYEVICAFDGGEAVRLAYEERPDLMLLDLMLPVKDGTDVCREVRAGLQLPIIMLTAKDTELDKVLGLELGADDYVTKPFSTRELLARVKAQLRRQKKASEAVQEAQSAAADAIAGGAAGAAAAEPEKNGLTIFNLFIDTDMYVVYKNNEPLDLTHREYELVYYLARNSGKVMTREHLLQAVWGFEYFGDVRTVDVTVRRLREKIEDDPSRPEYIMTRRGLGYLMRNPKSGGFGF</sequence>
<dbReference type="PROSITE" id="PS51755">
    <property type="entry name" value="OMPR_PHOB"/>
    <property type="match status" value="1"/>
</dbReference>
<keyword evidence="7" id="KW-0804">Transcription</keyword>
<keyword evidence="2" id="KW-0963">Cytoplasm</keyword>
<evidence type="ECO:0000256" key="7">
    <source>
        <dbReference type="ARBA" id="ARBA00023163"/>
    </source>
</evidence>
<keyword evidence="15" id="KW-1185">Reference proteome</keyword>
<dbReference type="Pfam" id="PF00072">
    <property type="entry name" value="Response_reg"/>
    <property type="match status" value="1"/>
</dbReference>
<dbReference type="AlphaFoldDB" id="E0I9C4"/>
<dbReference type="FunFam" id="3.40.50.2300:FF:000052">
    <property type="entry name" value="DNA-binding response regulator YycF"/>
    <property type="match status" value="1"/>
</dbReference>
<gene>
    <name evidence="14" type="ORF">PaecuDRAFT_2261</name>
</gene>
<keyword evidence="3 9" id="KW-0597">Phosphoprotein</keyword>
<evidence type="ECO:0000313" key="15">
    <source>
        <dbReference type="Proteomes" id="UP000005387"/>
    </source>
</evidence>
<dbReference type="PANTHER" id="PTHR48111:SF40">
    <property type="entry name" value="PHOSPHATE REGULON TRANSCRIPTIONAL REGULATORY PROTEIN PHOB"/>
    <property type="match status" value="1"/>
</dbReference>
<dbReference type="SMART" id="SM00448">
    <property type="entry name" value="REC"/>
    <property type="match status" value="1"/>
</dbReference>
<dbReference type="GO" id="GO:0003824">
    <property type="term" value="F:catalytic activity"/>
    <property type="evidence" value="ECO:0007669"/>
    <property type="project" value="InterPro"/>
</dbReference>
<evidence type="ECO:0000259" key="12">
    <source>
        <dbReference type="PROSITE" id="PS50110"/>
    </source>
</evidence>
<keyword evidence="4" id="KW-0902">Two-component regulatory system</keyword>
<dbReference type="InterPro" id="IPR039420">
    <property type="entry name" value="WalR-like"/>
</dbReference>
<dbReference type="GO" id="GO:0000156">
    <property type="term" value="F:phosphorelay response regulator activity"/>
    <property type="evidence" value="ECO:0007669"/>
    <property type="project" value="TreeGrafter"/>
</dbReference>
<evidence type="ECO:0000256" key="4">
    <source>
        <dbReference type="ARBA" id="ARBA00023012"/>
    </source>
</evidence>
<dbReference type="Gene3D" id="6.10.250.690">
    <property type="match status" value="1"/>
</dbReference>
<organism evidence="14 15">
    <name type="scientific">Paenibacillus curdlanolyticus YK9</name>
    <dbReference type="NCBI Taxonomy" id="717606"/>
    <lineage>
        <taxon>Bacteria</taxon>
        <taxon>Bacillati</taxon>
        <taxon>Bacillota</taxon>
        <taxon>Bacilli</taxon>
        <taxon>Bacillales</taxon>
        <taxon>Paenibacillaceae</taxon>
        <taxon>Paenibacillus</taxon>
    </lineage>
</organism>
<evidence type="ECO:0000259" key="13">
    <source>
        <dbReference type="PROSITE" id="PS51755"/>
    </source>
</evidence>
<evidence type="ECO:0000256" key="1">
    <source>
        <dbReference type="ARBA" id="ARBA00004496"/>
    </source>
</evidence>
<dbReference type="InterPro" id="IPR011006">
    <property type="entry name" value="CheY-like_superfamily"/>
</dbReference>
<protein>
    <recommendedName>
        <fullName evidence="8">Transcriptional regulatory protein WalR</fullName>
    </recommendedName>
</protein>
<dbReference type="GO" id="GO:0005829">
    <property type="term" value="C:cytosol"/>
    <property type="evidence" value="ECO:0007669"/>
    <property type="project" value="TreeGrafter"/>
</dbReference>
<dbReference type="NCBIfam" id="NF040534">
    <property type="entry name" value="resp_reg_YycF"/>
    <property type="match status" value="1"/>
</dbReference>
<feature type="domain" description="OmpR/PhoB-type" evidence="13">
    <location>
        <begin position="152"/>
        <end position="251"/>
    </location>
</feature>
<evidence type="ECO:0000256" key="3">
    <source>
        <dbReference type="ARBA" id="ARBA00022553"/>
    </source>
</evidence>
<dbReference type="PROSITE" id="PS50110">
    <property type="entry name" value="RESPONSE_REGULATORY"/>
    <property type="match status" value="1"/>
</dbReference>
<dbReference type="Proteomes" id="UP000005387">
    <property type="component" value="Unassembled WGS sequence"/>
</dbReference>
<dbReference type="SMART" id="SM00862">
    <property type="entry name" value="Trans_reg_C"/>
    <property type="match status" value="1"/>
</dbReference>
<dbReference type="eggNOG" id="COG0745">
    <property type="taxonomic scope" value="Bacteria"/>
</dbReference>
<feature type="modified residue" description="4-aspartylphosphate" evidence="9">
    <location>
        <position position="53"/>
    </location>
</feature>
<dbReference type="GO" id="GO:0032993">
    <property type="term" value="C:protein-DNA complex"/>
    <property type="evidence" value="ECO:0007669"/>
    <property type="project" value="TreeGrafter"/>
</dbReference>
<evidence type="ECO:0000256" key="6">
    <source>
        <dbReference type="ARBA" id="ARBA00023125"/>
    </source>
</evidence>
<dbReference type="InterPro" id="IPR047791">
    <property type="entry name" value="WalR"/>
</dbReference>
<dbReference type="PANTHER" id="PTHR48111">
    <property type="entry name" value="REGULATOR OF RPOS"/>
    <property type="match status" value="1"/>
</dbReference>